<dbReference type="PANTHER" id="PTHR43982:SF1">
    <property type="entry name" value="UBIQUITIN CARBOXYL-TERMINAL HYDROLASE 14"/>
    <property type="match status" value="1"/>
</dbReference>
<comment type="caution">
    <text evidence="11">The sequence shown here is derived from an EMBL/GenBank/DDBJ whole genome shotgun (WGS) entry which is preliminary data.</text>
</comment>
<dbReference type="SUPFAM" id="SSF54236">
    <property type="entry name" value="Ubiquitin-like"/>
    <property type="match status" value="1"/>
</dbReference>
<evidence type="ECO:0000256" key="5">
    <source>
        <dbReference type="ARBA" id="ARBA00022801"/>
    </source>
</evidence>
<dbReference type="EMBL" id="CAJNRE010001834">
    <property type="protein sequence ID" value="CAF1959270.1"/>
    <property type="molecule type" value="Genomic_DNA"/>
</dbReference>
<dbReference type="FunFam" id="3.90.70.10:FF:000032">
    <property type="entry name" value="Ubiquitin carboxyl-terminal hydrolase 14"/>
    <property type="match status" value="1"/>
</dbReference>
<dbReference type="SMART" id="SM00213">
    <property type="entry name" value="UBQ"/>
    <property type="match status" value="1"/>
</dbReference>
<comment type="similarity">
    <text evidence="2">Belongs to the peptidase C19 family. USP14/UBP6 subfamily.</text>
</comment>
<feature type="domain" description="USP" evidence="10">
    <location>
        <begin position="105"/>
        <end position="482"/>
    </location>
</feature>
<dbReference type="PROSITE" id="PS00972">
    <property type="entry name" value="USP_1"/>
    <property type="match status" value="1"/>
</dbReference>
<dbReference type="InterPro" id="IPR038765">
    <property type="entry name" value="Papain-like_cys_pep_sf"/>
</dbReference>
<dbReference type="InterPro" id="IPR001394">
    <property type="entry name" value="Peptidase_C19_UCH"/>
</dbReference>
<evidence type="ECO:0000259" key="9">
    <source>
        <dbReference type="PROSITE" id="PS50053"/>
    </source>
</evidence>
<dbReference type="PROSITE" id="PS00299">
    <property type="entry name" value="UBIQUITIN_1"/>
    <property type="match status" value="1"/>
</dbReference>
<dbReference type="CDD" id="cd02657">
    <property type="entry name" value="Peptidase_C19A"/>
    <property type="match status" value="1"/>
</dbReference>
<feature type="domain" description="Ubiquitin-like" evidence="9">
    <location>
        <begin position="4"/>
        <end position="72"/>
    </location>
</feature>
<sequence length="514" mass="57929">MASIKINVKWNKDVLKDVEVDTSLPPTVLKAQLFSLTNVPTERQKIMVKGQTIGDDTWGKVTLTNGLTLLMMGSADPVPQLPTEKVKFIEDMTEAQLAQHLQYPGGLKNLGNTCYMNATLQCLKGVPELRDAVKQFIPANFARANQGAVMIDGTQMITNALKSTFQQLDNTGEPCMPLTLLATIHREYPRFSEKDDHGHLMQQDANEFWVQLMQVLQMNLAGTKISNETTASNTFDNKSFIDQYFGLRSQSTMECHEAPGEKPTVTEERLLQLSCFINQDVKYLLTGLKNRLEEQITKHSSTLDRDAIFTKSTRLSRLPAYLTIQFVRFFYKEKEKVNAKILKDVQYSMILDLFDICTPDLQKRFMPTREKIKLAEDAKLDRERAKKLGETVIEPKNLTRLSTSFPDDIGSNNSGFYQLNAVLTHKGRSSSSGHYVAWVRRSQTEWLMFDDENVTPVTEEDVLKLSGGGDWHTAYLLIYGPRTIEYEDKTNEGASGESTVTAMDTTASSNGART</sequence>
<dbReference type="InterPro" id="IPR000626">
    <property type="entry name" value="Ubiquitin-like_dom"/>
</dbReference>
<evidence type="ECO:0000313" key="11">
    <source>
        <dbReference type="EMBL" id="CAF1959270.1"/>
    </source>
</evidence>
<keyword evidence="4 7" id="KW-0833">Ubl conjugation pathway</keyword>
<feature type="region of interest" description="Disordered" evidence="8">
    <location>
        <begin position="491"/>
        <end position="514"/>
    </location>
</feature>
<accession>A0A816MB68</accession>
<organism evidence="11 12">
    <name type="scientific">Rotaria magnacalcarata</name>
    <dbReference type="NCBI Taxonomy" id="392030"/>
    <lineage>
        <taxon>Eukaryota</taxon>
        <taxon>Metazoa</taxon>
        <taxon>Spiralia</taxon>
        <taxon>Gnathifera</taxon>
        <taxon>Rotifera</taxon>
        <taxon>Eurotatoria</taxon>
        <taxon>Bdelloidea</taxon>
        <taxon>Philodinida</taxon>
        <taxon>Philodinidae</taxon>
        <taxon>Rotaria</taxon>
    </lineage>
</organism>
<evidence type="ECO:0000259" key="10">
    <source>
        <dbReference type="PROSITE" id="PS50235"/>
    </source>
</evidence>
<evidence type="ECO:0000256" key="6">
    <source>
        <dbReference type="ARBA" id="ARBA00022807"/>
    </source>
</evidence>
<dbReference type="GO" id="GO:0070628">
    <property type="term" value="F:proteasome binding"/>
    <property type="evidence" value="ECO:0007669"/>
    <property type="project" value="TreeGrafter"/>
</dbReference>
<evidence type="ECO:0000256" key="3">
    <source>
        <dbReference type="ARBA" id="ARBA00022670"/>
    </source>
</evidence>
<dbReference type="AlphaFoldDB" id="A0A816MB68"/>
<keyword evidence="6 7" id="KW-0788">Thiol protease</keyword>
<dbReference type="GO" id="GO:0016579">
    <property type="term" value="P:protein deubiquitination"/>
    <property type="evidence" value="ECO:0007669"/>
    <property type="project" value="InterPro"/>
</dbReference>
<name>A0A816MB68_9BILA</name>
<evidence type="ECO:0000256" key="1">
    <source>
        <dbReference type="ARBA" id="ARBA00000707"/>
    </source>
</evidence>
<dbReference type="Gene3D" id="3.10.20.90">
    <property type="entry name" value="Phosphatidylinositol 3-kinase Catalytic Subunit, Chain A, domain 1"/>
    <property type="match status" value="1"/>
</dbReference>
<dbReference type="CDD" id="cd16104">
    <property type="entry name" value="Ubl_USP14_like"/>
    <property type="match status" value="1"/>
</dbReference>
<dbReference type="EC" id="3.4.19.12" evidence="7"/>
<dbReference type="PROSITE" id="PS50235">
    <property type="entry name" value="USP_3"/>
    <property type="match status" value="1"/>
</dbReference>
<evidence type="ECO:0000256" key="8">
    <source>
        <dbReference type="SAM" id="MobiDB-lite"/>
    </source>
</evidence>
<proteinExistence type="inferred from homology"/>
<gene>
    <name evidence="11" type="ORF">MBJ925_LOCUS6281</name>
</gene>
<dbReference type="InterPro" id="IPR029071">
    <property type="entry name" value="Ubiquitin-like_domsf"/>
</dbReference>
<dbReference type="InterPro" id="IPR019954">
    <property type="entry name" value="Ubiquitin_CS"/>
</dbReference>
<dbReference type="InterPro" id="IPR018200">
    <property type="entry name" value="USP_CS"/>
</dbReference>
<reference evidence="11" key="1">
    <citation type="submission" date="2021-02" db="EMBL/GenBank/DDBJ databases">
        <authorList>
            <person name="Nowell W R."/>
        </authorList>
    </citation>
    <scope>NUCLEOTIDE SEQUENCE</scope>
</reference>
<dbReference type="GO" id="GO:0061136">
    <property type="term" value="P:regulation of proteasomal protein catabolic process"/>
    <property type="evidence" value="ECO:0007669"/>
    <property type="project" value="TreeGrafter"/>
</dbReference>
<dbReference type="InterPro" id="IPR028889">
    <property type="entry name" value="USP"/>
</dbReference>
<dbReference type="InterPro" id="IPR044635">
    <property type="entry name" value="UBP14-like"/>
</dbReference>
<dbReference type="Pfam" id="PF00443">
    <property type="entry name" value="UCH"/>
    <property type="match status" value="1"/>
</dbReference>
<evidence type="ECO:0000313" key="12">
    <source>
        <dbReference type="Proteomes" id="UP000663824"/>
    </source>
</evidence>
<keyword evidence="3 7" id="KW-0645">Protease</keyword>
<dbReference type="Proteomes" id="UP000663824">
    <property type="component" value="Unassembled WGS sequence"/>
</dbReference>
<dbReference type="Gene3D" id="3.90.70.10">
    <property type="entry name" value="Cysteine proteinases"/>
    <property type="match status" value="1"/>
</dbReference>
<comment type="catalytic activity">
    <reaction evidence="1 7">
        <text>Thiol-dependent hydrolysis of ester, thioester, amide, peptide and isopeptide bonds formed by the C-terminal Gly of ubiquitin (a 76-residue protein attached to proteins as an intracellular targeting signal).</text>
        <dbReference type="EC" id="3.4.19.12"/>
    </reaction>
</comment>
<dbReference type="PROSITE" id="PS00973">
    <property type="entry name" value="USP_2"/>
    <property type="match status" value="1"/>
</dbReference>
<keyword evidence="5 7" id="KW-0378">Hydrolase</keyword>
<feature type="compositionally biased region" description="Polar residues" evidence="8">
    <location>
        <begin position="492"/>
        <end position="514"/>
    </location>
</feature>
<dbReference type="GO" id="GO:0043161">
    <property type="term" value="P:proteasome-mediated ubiquitin-dependent protein catabolic process"/>
    <property type="evidence" value="ECO:0007669"/>
    <property type="project" value="InterPro"/>
</dbReference>
<dbReference type="SUPFAM" id="SSF54001">
    <property type="entry name" value="Cysteine proteinases"/>
    <property type="match status" value="1"/>
</dbReference>
<dbReference type="PROSITE" id="PS50053">
    <property type="entry name" value="UBIQUITIN_2"/>
    <property type="match status" value="1"/>
</dbReference>
<evidence type="ECO:0000256" key="7">
    <source>
        <dbReference type="RuleBase" id="RU366025"/>
    </source>
</evidence>
<protein>
    <recommendedName>
        <fullName evidence="7">Ubiquitin carboxyl-terminal hydrolase</fullName>
        <ecNumber evidence="7">3.4.19.12</ecNumber>
    </recommendedName>
</protein>
<dbReference type="PANTHER" id="PTHR43982">
    <property type="entry name" value="UBIQUITIN CARBOXYL-TERMINAL HYDROLASE"/>
    <property type="match status" value="1"/>
</dbReference>
<evidence type="ECO:0000256" key="2">
    <source>
        <dbReference type="ARBA" id="ARBA00008739"/>
    </source>
</evidence>
<dbReference type="GO" id="GO:0004843">
    <property type="term" value="F:cysteine-type deubiquitinase activity"/>
    <property type="evidence" value="ECO:0007669"/>
    <property type="project" value="UniProtKB-UniRule"/>
</dbReference>
<evidence type="ECO:0000256" key="4">
    <source>
        <dbReference type="ARBA" id="ARBA00022786"/>
    </source>
</evidence>